<feature type="compositionally biased region" description="Low complexity" evidence="1">
    <location>
        <begin position="129"/>
        <end position="141"/>
    </location>
</feature>
<dbReference type="Proteomes" id="UP001500102">
    <property type="component" value="Unassembled WGS sequence"/>
</dbReference>
<keyword evidence="4" id="KW-1185">Reference proteome</keyword>
<protein>
    <recommendedName>
        <fullName evidence="5">SHOCT domain-containing protein</fullName>
    </recommendedName>
</protein>
<keyword evidence="2" id="KW-0812">Transmembrane</keyword>
<sequence>MSSMFFWIIVLSFLIPMGVRLYRRSARGRNQNMPGQFGRFPGNQSNPANQGNPPNQSNQPRDGYTQQDYFGGFGQLGAPKQTGEANQPYPGQPYPSQRYPGQPYPGGENPGQPYPGPRFPDQPFPTEPYPGQQYPGPAGYGSPVPYEDSPEYLNNPPQPQRHEPAPGAGQPQAPQTPSAPQGYRARKLAELDQQYSDGKLSMEDYMSQRAEIMKG</sequence>
<keyword evidence="2" id="KW-0472">Membrane</keyword>
<evidence type="ECO:0008006" key="5">
    <source>
        <dbReference type="Google" id="ProtNLM"/>
    </source>
</evidence>
<feature type="compositionally biased region" description="Low complexity" evidence="1">
    <location>
        <begin position="165"/>
        <end position="182"/>
    </location>
</feature>
<accession>A0ABN2YUN9</accession>
<evidence type="ECO:0000313" key="4">
    <source>
        <dbReference type="Proteomes" id="UP001500102"/>
    </source>
</evidence>
<evidence type="ECO:0000256" key="1">
    <source>
        <dbReference type="SAM" id="MobiDB-lite"/>
    </source>
</evidence>
<reference evidence="3 4" key="1">
    <citation type="journal article" date="2019" name="Int. J. Syst. Evol. Microbiol.">
        <title>The Global Catalogue of Microorganisms (GCM) 10K type strain sequencing project: providing services to taxonomists for standard genome sequencing and annotation.</title>
        <authorList>
            <consortium name="The Broad Institute Genomics Platform"/>
            <consortium name="The Broad Institute Genome Sequencing Center for Infectious Disease"/>
            <person name="Wu L."/>
            <person name="Ma J."/>
        </authorList>
    </citation>
    <scope>NUCLEOTIDE SEQUENCE [LARGE SCALE GENOMIC DNA]</scope>
    <source>
        <strain evidence="3 4">JCM 15921</strain>
    </source>
</reference>
<feature type="transmembrane region" description="Helical" evidence="2">
    <location>
        <begin position="6"/>
        <end position="23"/>
    </location>
</feature>
<organism evidence="3 4">
    <name type="scientific">Arthrobacter humicola</name>
    <dbReference type="NCBI Taxonomy" id="409291"/>
    <lineage>
        <taxon>Bacteria</taxon>
        <taxon>Bacillati</taxon>
        <taxon>Actinomycetota</taxon>
        <taxon>Actinomycetes</taxon>
        <taxon>Micrococcales</taxon>
        <taxon>Micrococcaceae</taxon>
        <taxon>Arthrobacter</taxon>
    </lineage>
</organism>
<dbReference type="EMBL" id="BAAAQB010000025">
    <property type="protein sequence ID" value="GAA2132737.1"/>
    <property type="molecule type" value="Genomic_DNA"/>
</dbReference>
<evidence type="ECO:0000313" key="3">
    <source>
        <dbReference type="EMBL" id="GAA2132737.1"/>
    </source>
</evidence>
<proteinExistence type="predicted"/>
<feature type="compositionally biased region" description="Low complexity" evidence="1">
    <location>
        <begin position="41"/>
        <end position="60"/>
    </location>
</feature>
<keyword evidence="2" id="KW-1133">Transmembrane helix</keyword>
<feature type="compositionally biased region" description="Pro residues" evidence="1">
    <location>
        <begin position="112"/>
        <end position="128"/>
    </location>
</feature>
<comment type="caution">
    <text evidence="3">The sequence shown here is derived from an EMBL/GenBank/DDBJ whole genome shotgun (WGS) entry which is preliminary data.</text>
</comment>
<name>A0ABN2YUN9_9MICC</name>
<gene>
    <name evidence="3" type="ORF">GCM10009825_15150</name>
</gene>
<feature type="region of interest" description="Disordered" evidence="1">
    <location>
        <begin position="30"/>
        <end position="185"/>
    </location>
</feature>
<evidence type="ECO:0000256" key="2">
    <source>
        <dbReference type="SAM" id="Phobius"/>
    </source>
</evidence>